<protein>
    <submittedName>
        <fullName evidence="1">Uncharacterized protein</fullName>
    </submittedName>
</protein>
<dbReference type="AlphaFoldDB" id="A0A1M4PS29"/>
<accession>A0A1M4PS29</accession>
<dbReference type="Proteomes" id="UP000245423">
    <property type="component" value="Chromosome 1"/>
</dbReference>
<reference evidence="1 2" key="1">
    <citation type="submission" date="2016-11" db="EMBL/GenBank/DDBJ databases">
        <authorList>
            <person name="Manzoor S."/>
        </authorList>
    </citation>
    <scope>NUCLEOTIDE SEQUENCE [LARGE SCALE GENOMIC DNA]</scope>
    <source>
        <strain evidence="1">Clostridium ultunense strain Esp</strain>
    </source>
</reference>
<keyword evidence="2" id="KW-1185">Reference proteome</keyword>
<evidence type="ECO:0000313" key="1">
    <source>
        <dbReference type="EMBL" id="SHD78308.1"/>
    </source>
</evidence>
<dbReference type="EMBL" id="LT669839">
    <property type="protein sequence ID" value="SHD78308.1"/>
    <property type="molecule type" value="Genomic_DNA"/>
</dbReference>
<organism evidence="1 2">
    <name type="scientific">[Clostridium] ultunense Esp</name>
    <dbReference type="NCBI Taxonomy" id="1288971"/>
    <lineage>
        <taxon>Bacteria</taxon>
        <taxon>Bacillati</taxon>
        <taxon>Bacillota</taxon>
        <taxon>Tissierellia</taxon>
        <taxon>Tissierellales</taxon>
        <taxon>Tepidimicrobiaceae</taxon>
        <taxon>Schnuerera</taxon>
    </lineage>
</organism>
<gene>
    <name evidence="1" type="ORF">CUESP1_2980</name>
</gene>
<evidence type="ECO:0000313" key="2">
    <source>
        <dbReference type="Proteomes" id="UP000245423"/>
    </source>
</evidence>
<name>A0A1M4PS29_9FIRM</name>
<proteinExistence type="predicted"/>
<sequence>MAIPNLIGILGLSGVVIKLTKDFFGTKYVEELKYAPERR</sequence>